<evidence type="ECO:0000313" key="1">
    <source>
        <dbReference type="EMBL" id="GAG07951.1"/>
    </source>
</evidence>
<sequence>MKLDTGKEGLAAVYREYELTILEYLFGVDEGAGSGRVWRWVNEESDWALAGNTISRSSVIFFLNRLVDEGLLDWRDATGKGGHHRLYEMKMSRQEFVKAVIGKFVTKLREIKDQEGVEYDSPIFNISENE</sequence>
<dbReference type="AlphaFoldDB" id="X0W5K7"/>
<protein>
    <submittedName>
        <fullName evidence="1">Uncharacterized protein</fullName>
    </submittedName>
</protein>
<dbReference type="SUPFAM" id="SSF46785">
    <property type="entry name" value="Winged helix' DNA-binding domain"/>
    <property type="match status" value="1"/>
</dbReference>
<dbReference type="EMBL" id="BARS01024442">
    <property type="protein sequence ID" value="GAG07951.1"/>
    <property type="molecule type" value="Genomic_DNA"/>
</dbReference>
<feature type="non-terminal residue" evidence="1">
    <location>
        <position position="130"/>
    </location>
</feature>
<gene>
    <name evidence="1" type="ORF">S01H1_38804</name>
</gene>
<comment type="caution">
    <text evidence="1">The sequence shown here is derived from an EMBL/GenBank/DDBJ whole genome shotgun (WGS) entry which is preliminary data.</text>
</comment>
<proteinExistence type="predicted"/>
<accession>X0W5K7</accession>
<name>X0W5K7_9ZZZZ</name>
<organism evidence="1">
    <name type="scientific">marine sediment metagenome</name>
    <dbReference type="NCBI Taxonomy" id="412755"/>
    <lineage>
        <taxon>unclassified sequences</taxon>
        <taxon>metagenomes</taxon>
        <taxon>ecological metagenomes</taxon>
    </lineage>
</organism>
<reference evidence="1" key="1">
    <citation type="journal article" date="2014" name="Front. Microbiol.">
        <title>High frequency of phylogenetically diverse reductive dehalogenase-homologous genes in deep subseafloor sedimentary metagenomes.</title>
        <authorList>
            <person name="Kawai M."/>
            <person name="Futagami T."/>
            <person name="Toyoda A."/>
            <person name="Takaki Y."/>
            <person name="Nishi S."/>
            <person name="Hori S."/>
            <person name="Arai W."/>
            <person name="Tsubouchi T."/>
            <person name="Morono Y."/>
            <person name="Uchiyama I."/>
            <person name="Ito T."/>
            <person name="Fujiyama A."/>
            <person name="Inagaki F."/>
            <person name="Takami H."/>
        </authorList>
    </citation>
    <scope>NUCLEOTIDE SEQUENCE</scope>
    <source>
        <strain evidence="1">Expedition CK06-06</strain>
    </source>
</reference>
<dbReference type="InterPro" id="IPR036390">
    <property type="entry name" value="WH_DNA-bd_sf"/>
</dbReference>